<sequence>MAKEKETPVMANDNSPNIDNEREQALDEREEQLNAREEYLNEYESRLTERELRLTERESQLDEREEALTAQVTEESQEETPQEGVEFEFREVHYKFADDAPKMLLIGSEALTQEQIAKDEDLLLQLIGGRSPLIVKL</sequence>
<reference evidence="2 3" key="1">
    <citation type="submission" date="2018-06" db="EMBL/GenBank/DDBJ databases">
        <authorList>
            <consortium name="Pathogen Informatics"/>
            <person name="Doyle S."/>
        </authorList>
    </citation>
    <scope>NUCLEOTIDE SEQUENCE [LARGE SCALE GENOMIC DNA]</scope>
    <source>
        <strain evidence="2 3">NCTC11545</strain>
    </source>
</reference>
<feature type="compositionally biased region" description="Basic and acidic residues" evidence="1">
    <location>
        <begin position="19"/>
        <end position="31"/>
    </location>
</feature>
<dbReference type="AlphaFoldDB" id="A0A2X2SKZ5"/>
<evidence type="ECO:0000256" key="1">
    <source>
        <dbReference type="SAM" id="MobiDB-lite"/>
    </source>
</evidence>
<evidence type="ECO:0000313" key="2">
    <source>
        <dbReference type="EMBL" id="SQA93792.1"/>
    </source>
</evidence>
<dbReference type="RefSeq" id="WP_146740878.1">
    <property type="nucleotide sequence ID" value="NZ_UAVS01000005.1"/>
</dbReference>
<evidence type="ECO:0000313" key="3">
    <source>
        <dbReference type="Proteomes" id="UP000250169"/>
    </source>
</evidence>
<feature type="region of interest" description="Disordered" evidence="1">
    <location>
        <begin position="1"/>
        <end position="31"/>
    </location>
</feature>
<name>A0A2X2SKZ5_CAPOC</name>
<accession>A0A2X2SKZ5</accession>
<gene>
    <name evidence="2" type="ORF">NCTC11545_01169</name>
</gene>
<dbReference type="Proteomes" id="UP000250169">
    <property type="component" value="Unassembled WGS sequence"/>
</dbReference>
<protein>
    <submittedName>
        <fullName evidence="2">Uncharacterized protein</fullName>
    </submittedName>
</protein>
<feature type="region of interest" description="Disordered" evidence="1">
    <location>
        <begin position="56"/>
        <end position="84"/>
    </location>
</feature>
<dbReference type="EMBL" id="UAVS01000005">
    <property type="protein sequence ID" value="SQA93792.1"/>
    <property type="molecule type" value="Genomic_DNA"/>
</dbReference>
<organism evidence="2 3">
    <name type="scientific">Capnocytophaga ochracea</name>
    <dbReference type="NCBI Taxonomy" id="1018"/>
    <lineage>
        <taxon>Bacteria</taxon>
        <taxon>Pseudomonadati</taxon>
        <taxon>Bacteroidota</taxon>
        <taxon>Flavobacteriia</taxon>
        <taxon>Flavobacteriales</taxon>
        <taxon>Flavobacteriaceae</taxon>
        <taxon>Capnocytophaga</taxon>
    </lineage>
</organism>
<proteinExistence type="predicted"/>